<dbReference type="PATRIC" id="fig|192952.21.peg.3670"/>
<protein>
    <submittedName>
        <fullName evidence="1">Uncharacterized protein</fullName>
    </submittedName>
</protein>
<accession>Q8PSC0</accession>
<reference evidence="1 2" key="1">
    <citation type="journal article" date="2002" name="J. Mol. Microbiol. Biotechnol.">
        <title>The genome of Methanosarcina mazei: evidence for lateral gene transfer between Bacteria and Archaea.</title>
        <authorList>
            <person name="Deppenmeier U."/>
            <person name="Johann A."/>
            <person name="Hartsch T."/>
            <person name="Merkl R."/>
            <person name="Schmitz R.A."/>
            <person name="Martinez-Arias R."/>
            <person name="Henne A."/>
            <person name="Wiezer A."/>
            <person name="Baumer S."/>
            <person name="Jacobi C."/>
            <person name="Bruggemann H."/>
            <person name="Lienard T."/>
            <person name="Christmann A."/>
            <person name="Bomeke M."/>
            <person name="Steckel S."/>
            <person name="Bhattacharyya A."/>
            <person name="Lykidis A."/>
            <person name="Overbeek R."/>
            <person name="Klenk H.P."/>
            <person name="Gunsalus R.P."/>
            <person name="Fritz H.J."/>
            <person name="Gottschalk G."/>
        </authorList>
    </citation>
    <scope>NUCLEOTIDE SEQUENCE [LARGE SCALE GENOMIC DNA]</scope>
    <source>
        <strain evidence="2">ATCC BAA-159 / DSM 3647 / Goe1 / Go1 / JCM 11833 / OCM 88</strain>
    </source>
</reference>
<dbReference type="GeneID" id="68225837"/>
<evidence type="ECO:0000313" key="2">
    <source>
        <dbReference type="Proteomes" id="UP000000595"/>
    </source>
</evidence>
<dbReference type="Gene3D" id="3.30.565.10">
    <property type="entry name" value="Histidine kinase-like ATPase, C-terminal domain"/>
    <property type="match status" value="1"/>
</dbReference>
<dbReference type="Proteomes" id="UP000000595">
    <property type="component" value="Chromosome"/>
</dbReference>
<dbReference type="InterPro" id="IPR036890">
    <property type="entry name" value="HATPase_C_sf"/>
</dbReference>
<dbReference type="eggNOG" id="arCOG07675">
    <property type="taxonomic scope" value="Archaea"/>
</dbReference>
<dbReference type="KEGG" id="mma:MM_3159"/>
<name>Q8PSC0_METMA</name>
<sequence>MVADKFTVESRRKTFEDELNPSIPIYFEIPTAYDYFVKRQSKRSKYGTKITLNLKSDHPFSSSSLIEKISEIAPFIEYQIIVKTNNETKLYEPLLPGDIYGDTPNLKIYFGVTFNELDKSEGIEGTMRVVRTSRERKHLIAQRGFSIPFDKILPSWLSNSLLMSINISGKTKLSLSPNRLNIVEDEKYLKLVEKIQARLICELENSLKTYRDLNTFEKYIQYVDELTDLNLFSTYRHDPPIRSDYMEDKRIELITEIILNNVPFLTISRDGTRAYKFIKDFNNFPTIVVTSETWPEEIQNENVFEEIESLINPDVIVLLGRDTNSRRKYDFLCDILWNPSDIYITSIPGVVVEAFVSNNDSKMYPIKYNMFTFNMHSKTGTKEPLFVHDPEDNIDYETVIFNANHRLLYRFFDGWDPRDENCLEALNYLSTLFSNLLINVVMVAFSPYNRQGIEFKVDQNCSLIGILKRYPDMLKYFYNALVEFWENAQNVGAISYDEEFPGFNEDDLPWFWNYCSE</sequence>
<dbReference type="HOGENOM" id="CLU_526422_0_0_2"/>
<gene>
    <name evidence="1" type="ordered locus">MM_3159</name>
</gene>
<dbReference type="AlphaFoldDB" id="Q8PSC0"/>
<dbReference type="RefSeq" id="WP_011035057.1">
    <property type="nucleotide sequence ID" value="NC_003901.1"/>
</dbReference>
<organism evidence="1 2">
    <name type="scientific">Methanosarcina mazei (strain ATCC BAA-159 / DSM 3647 / Goe1 / Go1 / JCM 11833 / OCM 88)</name>
    <name type="common">Methanosarcina frisia</name>
    <dbReference type="NCBI Taxonomy" id="192952"/>
    <lineage>
        <taxon>Archaea</taxon>
        <taxon>Methanobacteriati</taxon>
        <taxon>Methanobacteriota</taxon>
        <taxon>Stenosarchaea group</taxon>
        <taxon>Methanomicrobia</taxon>
        <taxon>Methanosarcinales</taxon>
        <taxon>Methanosarcinaceae</taxon>
        <taxon>Methanosarcina</taxon>
    </lineage>
</organism>
<dbReference type="EMBL" id="AE008384">
    <property type="protein sequence ID" value="AAM32855.1"/>
    <property type="molecule type" value="Genomic_DNA"/>
</dbReference>
<proteinExistence type="predicted"/>
<evidence type="ECO:0000313" key="1">
    <source>
        <dbReference type="EMBL" id="AAM32855.1"/>
    </source>
</evidence>